<dbReference type="InterPro" id="IPR036704">
    <property type="entry name" value="RraA/RraA-like_sf"/>
</dbReference>
<comment type="catalytic activity">
    <reaction evidence="12">
        <text>oxaloacetate + H(+) = pyruvate + CO2</text>
        <dbReference type="Rhea" id="RHEA:15641"/>
        <dbReference type="ChEBI" id="CHEBI:15361"/>
        <dbReference type="ChEBI" id="CHEBI:15378"/>
        <dbReference type="ChEBI" id="CHEBI:16452"/>
        <dbReference type="ChEBI" id="CHEBI:16526"/>
        <dbReference type="EC" id="4.1.1.112"/>
    </reaction>
</comment>
<keyword evidence="17" id="KW-1185">Reference proteome</keyword>
<evidence type="ECO:0000256" key="3">
    <source>
        <dbReference type="ARBA" id="ARBA00008621"/>
    </source>
</evidence>
<evidence type="ECO:0000256" key="8">
    <source>
        <dbReference type="ARBA" id="ARBA00025046"/>
    </source>
</evidence>
<dbReference type="PANTHER" id="PTHR33254:SF4">
    <property type="entry name" value="4-HYDROXY-4-METHYL-2-OXOGLUTARATE ALDOLASE 3-RELATED"/>
    <property type="match status" value="1"/>
</dbReference>
<comment type="cofactor">
    <cofactor evidence="2">
        <name>a divalent metal cation</name>
        <dbReference type="ChEBI" id="CHEBI:60240"/>
    </cofactor>
</comment>
<keyword evidence="13" id="KW-0460">Magnesium</keyword>
<evidence type="ECO:0000256" key="2">
    <source>
        <dbReference type="ARBA" id="ARBA00001968"/>
    </source>
</evidence>
<evidence type="ECO:0000256" key="13">
    <source>
        <dbReference type="PIRSR" id="PIRSR605493-1"/>
    </source>
</evidence>
<evidence type="ECO:0000256" key="5">
    <source>
        <dbReference type="ARBA" id="ARBA00012213"/>
    </source>
</evidence>
<comment type="subunit">
    <text evidence="4">Homotrimer.</text>
</comment>
<protein>
    <recommendedName>
        <fullName evidence="7">Putative 4-hydroxy-4-methyl-2-oxoglutarate aldolase</fullName>
        <ecNumber evidence="6">4.1.1.112</ecNumber>
        <ecNumber evidence="5">4.1.3.17</ecNumber>
    </recommendedName>
    <alternativeName>
        <fullName evidence="11">Oxaloacetate decarboxylase</fullName>
    </alternativeName>
    <alternativeName>
        <fullName evidence="9">Regulator of ribonuclease activity homolog</fullName>
    </alternativeName>
    <alternativeName>
        <fullName evidence="10">RraA-like protein</fullName>
    </alternativeName>
</protein>
<feature type="domain" description="6-phosphogluconate dehydrogenase NADP-binding" evidence="14">
    <location>
        <begin position="4"/>
        <end position="142"/>
    </location>
</feature>
<name>A0A1Q9LCR0_9PSEU</name>
<evidence type="ECO:0000256" key="6">
    <source>
        <dbReference type="ARBA" id="ARBA00012947"/>
    </source>
</evidence>
<dbReference type="EC" id="4.1.1.112" evidence="6"/>
<evidence type="ECO:0000256" key="1">
    <source>
        <dbReference type="ARBA" id="ARBA00001342"/>
    </source>
</evidence>
<dbReference type="CDD" id="cd16841">
    <property type="entry name" value="RraA_family"/>
    <property type="match status" value="1"/>
</dbReference>
<accession>A0A1Q9LCR0</accession>
<evidence type="ECO:0000259" key="14">
    <source>
        <dbReference type="Pfam" id="PF03446"/>
    </source>
</evidence>
<dbReference type="GO" id="GO:0050661">
    <property type="term" value="F:NADP binding"/>
    <property type="evidence" value="ECO:0007669"/>
    <property type="project" value="InterPro"/>
</dbReference>
<dbReference type="RefSeq" id="WP_075978005.1">
    <property type="nucleotide sequence ID" value="NZ_MKQR01000028.1"/>
</dbReference>
<dbReference type="SUPFAM" id="SSF89562">
    <property type="entry name" value="RraA-like"/>
    <property type="match status" value="1"/>
</dbReference>
<dbReference type="OrthoDB" id="943692at2"/>
<dbReference type="InterPro" id="IPR013328">
    <property type="entry name" value="6PGD_dom2"/>
</dbReference>
<dbReference type="GO" id="GO:0047443">
    <property type="term" value="F:4-hydroxy-4-methyl-2-oxoglutarate aldolase activity"/>
    <property type="evidence" value="ECO:0007669"/>
    <property type="project" value="UniProtKB-EC"/>
</dbReference>
<dbReference type="InterPro" id="IPR006115">
    <property type="entry name" value="6PGDH_NADP-bd"/>
</dbReference>
<feature type="binding site" evidence="13">
    <location>
        <position position="360"/>
    </location>
    <ligand>
        <name>substrate</name>
    </ligand>
</feature>
<dbReference type="STRING" id="1193682.BJP25_01880"/>
<comment type="similarity">
    <text evidence="3">Belongs to the class II aldolase/RraA-like family.</text>
</comment>
<dbReference type="Proteomes" id="UP000186040">
    <property type="component" value="Unassembled WGS sequence"/>
</dbReference>
<feature type="binding site" evidence="13">
    <location>
        <begin position="338"/>
        <end position="341"/>
    </location>
    <ligand>
        <name>substrate</name>
    </ligand>
</feature>
<dbReference type="NCBIfam" id="NF004850">
    <property type="entry name" value="PRK06201.1"/>
    <property type="match status" value="1"/>
</dbReference>
<evidence type="ECO:0000256" key="9">
    <source>
        <dbReference type="ARBA" id="ARBA00029596"/>
    </source>
</evidence>
<reference evidence="16 17" key="1">
    <citation type="submission" date="2016-10" db="EMBL/GenBank/DDBJ databases">
        <title>The Draft Genome Sequence of Actinokineospora bangkokensis 44EHWT reveals the biosynthetic pathway of antifungal compounds Thailandins with unusual extender unit butylmalonyl-CoA.</title>
        <authorList>
            <person name="Greule A."/>
            <person name="Intra B."/>
            <person name="Flemming S."/>
            <person name="Rommel M.G."/>
            <person name="Panbangred W."/>
            <person name="Bechthold A."/>
        </authorList>
    </citation>
    <scope>NUCLEOTIDE SEQUENCE [LARGE SCALE GENOMIC DNA]</scope>
    <source>
        <strain evidence="16 17">44EHW</strain>
    </source>
</reference>
<dbReference type="Pfam" id="PF03737">
    <property type="entry name" value="RraA-like"/>
    <property type="match status" value="1"/>
</dbReference>
<dbReference type="Pfam" id="PF03446">
    <property type="entry name" value="NAD_binding_2"/>
    <property type="match status" value="1"/>
</dbReference>
<evidence type="ECO:0000313" key="17">
    <source>
        <dbReference type="Proteomes" id="UP000186040"/>
    </source>
</evidence>
<organism evidence="16 17">
    <name type="scientific">Actinokineospora bangkokensis</name>
    <dbReference type="NCBI Taxonomy" id="1193682"/>
    <lineage>
        <taxon>Bacteria</taxon>
        <taxon>Bacillati</taxon>
        <taxon>Actinomycetota</taxon>
        <taxon>Actinomycetes</taxon>
        <taxon>Pseudonocardiales</taxon>
        <taxon>Pseudonocardiaceae</taxon>
        <taxon>Actinokineospora</taxon>
    </lineage>
</organism>
<feature type="binding site" evidence="13">
    <location>
        <position position="361"/>
    </location>
    <ligand>
        <name>Mg(2+)</name>
        <dbReference type="ChEBI" id="CHEBI:18420"/>
    </ligand>
</feature>
<dbReference type="Gene3D" id="1.10.1040.10">
    <property type="entry name" value="N-(1-d-carboxylethyl)-l-norvaline Dehydrogenase, domain 2"/>
    <property type="match status" value="1"/>
</dbReference>
<dbReference type="Gene3D" id="3.40.50.720">
    <property type="entry name" value="NAD(P)-binding Rossmann-like Domain"/>
    <property type="match status" value="1"/>
</dbReference>
<dbReference type="InterPro" id="IPR005493">
    <property type="entry name" value="RraA/RraA-like"/>
</dbReference>
<dbReference type="SUPFAM" id="SSF51735">
    <property type="entry name" value="NAD(P)-binding Rossmann-fold domains"/>
    <property type="match status" value="1"/>
</dbReference>
<dbReference type="EC" id="4.1.3.17" evidence="5"/>
<comment type="cofactor">
    <cofactor evidence="13">
        <name>Mg(2+)</name>
        <dbReference type="ChEBI" id="CHEBI:18420"/>
    </cofactor>
</comment>
<evidence type="ECO:0000259" key="15">
    <source>
        <dbReference type="Pfam" id="PF09130"/>
    </source>
</evidence>
<sequence length="448" mass="45293">MRATVLGLGEAGALYAAGLVEQGWEVAGYDPVAGTTPAEVVRAESPQAAVSGARLVVSLVGGAAAEGAAASVAPHLAPDAVFADLNTAAREVKQRIAAVVGEHRFADVAVIGPVPARGAATSVIVSGQASTAVTEAFAALGAAAEDIGGAPGDASARKLLRSTFMKGLGALLVESVAAGHAAGAEAWVREQIARELSGGDEALARLHDGTLKHAARRAGESEAAADLLEELGMRAVMTRATAETHRAAADAALAPSDDLFDRFAGLPVANIGDARDRMGMLDGGIRALWRGARVVGRARTVWVRNGDNLALHSAIASSRPGDVLVVNGGGDTSRALIGELMAERAKRRGVRGIVVDGAVRDVVELEDIGFPTWARGVCPAGPYKNGPGRVNVPVAVGGVVVRPGDLVVGDDDGVIVVPAAEVGASLRGGRAVEADEARRRAAILAGTA</sequence>
<dbReference type="InterPro" id="IPR015814">
    <property type="entry name" value="Pgluconate_DH_NAD-bd_C"/>
</dbReference>
<evidence type="ECO:0000256" key="4">
    <source>
        <dbReference type="ARBA" id="ARBA00011233"/>
    </source>
</evidence>
<keyword evidence="16" id="KW-0808">Transferase</keyword>
<dbReference type="SUPFAM" id="SSF48179">
    <property type="entry name" value="6-phosphogluconate dehydrogenase C-terminal domain-like"/>
    <property type="match status" value="1"/>
</dbReference>
<dbReference type="InterPro" id="IPR008927">
    <property type="entry name" value="6-PGluconate_DH-like_C_sf"/>
</dbReference>
<evidence type="ECO:0000256" key="10">
    <source>
        <dbReference type="ARBA" id="ARBA00030169"/>
    </source>
</evidence>
<comment type="caution">
    <text evidence="16">The sequence shown here is derived from an EMBL/GenBank/DDBJ whole genome shotgun (WGS) entry which is preliminary data.</text>
</comment>
<dbReference type="EMBL" id="MKQR01000028">
    <property type="protein sequence ID" value="OLR89796.1"/>
    <property type="molecule type" value="Genomic_DNA"/>
</dbReference>
<dbReference type="Gene3D" id="3.50.30.40">
    <property type="entry name" value="Ribonuclease E inhibitor RraA/RraA-like"/>
    <property type="match status" value="1"/>
</dbReference>
<dbReference type="GO" id="GO:0008948">
    <property type="term" value="F:oxaloacetate decarboxylase activity"/>
    <property type="evidence" value="ECO:0007669"/>
    <property type="project" value="UniProtKB-EC"/>
</dbReference>
<dbReference type="AlphaFoldDB" id="A0A1Q9LCR0"/>
<dbReference type="GO" id="GO:0016740">
    <property type="term" value="F:transferase activity"/>
    <property type="evidence" value="ECO:0007669"/>
    <property type="project" value="UniProtKB-KW"/>
</dbReference>
<feature type="domain" description="Phosphogluconate dehydrogenase NAD-binding putative C-terminal" evidence="15">
    <location>
        <begin position="180"/>
        <end position="247"/>
    </location>
</feature>
<evidence type="ECO:0000313" key="16">
    <source>
        <dbReference type="EMBL" id="OLR89796.1"/>
    </source>
</evidence>
<dbReference type="InterPro" id="IPR036291">
    <property type="entry name" value="NAD(P)-bd_dom_sf"/>
</dbReference>
<comment type="catalytic activity">
    <reaction evidence="1">
        <text>4-hydroxy-4-methyl-2-oxoglutarate = 2 pyruvate</text>
        <dbReference type="Rhea" id="RHEA:22748"/>
        <dbReference type="ChEBI" id="CHEBI:15361"/>
        <dbReference type="ChEBI" id="CHEBI:58276"/>
        <dbReference type="EC" id="4.1.3.17"/>
    </reaction>
</comment>
<evidence type="ECO:0000256" key="12">
    <source>
        <dbReference type="ARBA" id="ARBA00047973"/>
    </source>
</evidence>
<evidence type="ECO:0000256" key="7">
    <source>
        <dbReference type="ARBA" id="ARBA00016549"/>
    </source>
</evidence>
<dbReference type="GO" id="GO:0046872">
    <property type="term" value="F:metal ion binding"/>
    <property type="evidence" value="ECO:0007669"/>
    <property type="project" value="UniProtKB-KW"/>
</dbReference>
<evidence type="ECO:0000256" key="11">
    <source>
        <dbReference type="ARBA" id="ARBA00032305"/>
    </source>
</evidence>
<comment type="function">
    <text evidence="8">Catalyzes the aldol cleavage of 4-hydroxy-4-methyl-2-oxoglutarate (HMG) into 2 molecules of pyruvate. Also contains a secondary oxaloacetate (OAA) decarboxylase activity due to the common pyruvate enolate transition state formed following C-C bond cleavage in the retro-aldol and decarboxylation reactions.</text>
</comment>
<dbReference type="Pfam" id="PF09130">
    <property type="entry name" value="DUF1932"/>
    <property type="match status" value="1"/>
</dbReference>
<gene>
    <name evidence="16" type="ORF">BJP25_01880</name>
</gene>
<keyword evidence="13" id="KW-0479">Metal-binding</keyword>
<proteinExistence type="inferred from homology"/>
<dbReference type="PANTHER" id="PTHR33254">
    <property type="entry name" value="4-HYDROXY-4-METHYL-2-OXOGLUTARATE ALDOLASE 3-RELATED"/>
    <property type="match status" value="1"/>
</dbReference>